<evidence type="ECO:0000256" key="1">
    <source>
        <dbReference type="ARBA" id="ARBA00022617"/>
    </source>
</evidence>
<dbReference type="InterPro" id="IPR009056">
    <property type="entry name" value="Cyt_c-like_dom"/>
</dbReference>
<dbReference type="AlphaFoldDB" id="A0A0P1FJE6"/>
<keyword evidence="6" id="KW-1133">Transmembrane helix</keyword>
<proteinExistence type="predicted"/>
<reference evidence="8 9" key="1">
    <citation type="submission" date="2015-09" db="EMBL/GenBank/DDBJ databases">
        <authorList>
            <consortium name="Swine Surveillance"/>
        </authorList>
    </citation>
    <scope>NUCLEOTIDE SEQUENCE [LARGE SCALE GENOMIC DNA]</scope>
    <source>
        <strain evidence="8 9">CECT 5294</strain>
    </source>
</reference>
<dbReference type="GO" id="GO:0046872">
    <property type="term" value="F:metal ion binding"/>
    <property type="evidence" value="ECO:0007669"/>
    <property type="project" value="UniProtKB-KW"/>
</dbReference>
<keyword evidence="2 4" id="KW-0479">Metal-binding</keyword>
<dbReference type="STRING" id="266809.PM03_15450"/>
<sequence>MSACLSALRSNSSDTTGKTEDTSMDKLTALIAAVVIAGGGVATWQFISAEDTAMGHSMTPPDTSKIEAGDPIVQVQLPAEFSEQATIGKTIFEAKCSECHGANAAGQNGIAPPLVHKIYEPSHHSDMAFVLAAQNGVRAHHWKFGNMPRIEGLTQGDVKMVAAYVRELQRANGID</sequence>
<dbReference type="GO" id="GO:0020037">
    <property type="term" value="F:heme binding"/>
    <property type="evidence" value="ECO:0007669"/>
    <property type="project" value="InterPro"/>
</dbReference>
<protein>
    <submittedName>
        <fullName evidence="8">Putative bifunctional cbb3-type cytochrome c oxidase subunit II/cytochrome c</fullName>
    </submittedName>
</protein>
<evidence type="ECO:0000256" key="4">
    <source>
        <dbReference type="PROSITE-ProRule" id="PRU00433"/>
    </source>
</evidence>
<dbReference type="EMBL" id="CYRX01000030">
    <property type="protein sequence ID" value="CUH60814.1"/>
    <property type="molecule type" value="Genomic_DNA"/>
</dbReference>
<dbReference type="Gene3D" id="1.10.760.10">
    <property type="entry name" value="Cytochrome c-like domain"/>
    <property type="match status" value="1"/>
</dbReference>
<evidence type="ECO:0000256" key="3">
    <source>
        <dbReference type="ARBA" id="ARBA00023004"/>
    </source>
</evidence>
<accession>A0A0P1FJE6</accession>
<feature type="transmembrane region" description="Helical" evidence="6">
    <location>
        <begin position="27"/>
        <end position="47"/>
    </location>
</feature>
<keyword evidence="6" id="KW-0472">Membrane</keyword>
<evidence type="ECO:0000313" key="9">
    <source>
        <dbReference type="Proteomes" id="UP000051298"/>
    </source>
</evidence>
<gene>
    <name evidence="8" type="ORF">THS5294_02110</name>
</gene>
<dbReference type="Pfam" id="PF00034">
    <property type="entry name" value="Cytochrom_C"/>
    <property type="match status" value="1"/>
</dbReference>
<dbReference type="PROSITE" id="PS51007">
    <property type="entry name" value="CYTC"/>
    <property type="match status" value="1"/>
</dbReference>
<organism evidence="8 9">
    <name type="scientific">Thalassobacter stenotrophicus</name>
    <dbReference type="NCBI Taxonomy" id="266809"/>
    <lineage>
        <taxon>Bacteria</taxon>
        <taxon>Pseudomonadati</taxon>
        <taxon>Pseudomonadota</taxon>
        <taxon>Alphaproteobacteria</taxon>
        <taxon>Rhodobacterales</taxon>
        <taxon>Roseobacteraceae</taxon>
        <taxon>Thalassobacter</taxon>
    </lineage>
</organism>
<dbReference type="GO" id="GO:0009055">
    <property type="term" value="F:electron transfer activity"/>
    <property type="evidence" value="ECO:0007669"/>
    <property type="project" value="InterPro"/>
</dbReference>
<dbReference type="SUPFAM" id="SSF46626">
    <property type="entry name" value="Cytochrome c"/>
    <property type="match status" value="1"/>
</dbReference>
<keyword evidence="3 4" id="KW-0408">Iron</keyword>
<name>A0A0P1FJE6_9RHOB</name>
<feature type="domain" description="Cytochrome c" evidence="7">
    <location>
        <begin position="83"/>
        <end position="169"/>
    </location>
</feature>
<dbReference type="Proteomes" id="UP000051298">
    <property type="component" value="Unassembled WGS sequence"/>
</dbReference>
<keyword evidence="1 4" id="KW-0349">Heme</keyword>
<dbReference type="InterPro" id="IPR036909">
    <property type="entry name" value="Cyt_c-like_dom_sf"/>
</dbReference>
<dbReference type="eggNOG" id="COG2010">
    <property type="taxonomic scope" value="Bacteria"/>
</dbReference>
<evidence type="ECO:0000256" key="5">
    <source>
        <dbReference type="SAM" id="MobiDB-lite"/>
    </source>
</evidence>
<evidence type="ECO:0000256" key="2">
    <source>
        <dbReference type="ARBA" id="ARBA00022723"/>
    </source>
</evidence>
<evidence type="ECO:0000256" key="6">
    <source>
        <dbReference type="SAM" id="Phobius"/>
    </source>
</evidence>
<evidence type="ECO:0000259" key="7">
    <source>
        <dbReference type="PROSITE" id="PS51007"/>
    </source>
</evidence>
<feature type="region of interest" description="Disordered" evidence="5">
    <location>
        <begin position="1"/>
        <end position="21"/>
    </location>
</feature>
<evidence type="ECO:0000313" key="8">
    <source>
        <dbReference type="EMBL" id="CUH60814.1"/>
    </source>
</evidence>
<keyword evidence="6" id="KW-0812">Transmembrane</keyword>